<dbReference type="PANTHER" id="PTHR43081">
    <property type="entry name" value="ADENYLATE CYCLASE, TERMINAL-DIFFERENTIATION SPECIFIC-RELATED"/>
    <property type="match status" value="1"/>
</dbReference>
<dbReference type="SUPFAM" id="SSF55073">
    <property type="entry name" value="Nucleotide cyclase"/>
    <property type="match status" value="1"/>
</dbReference>
<keyword evidence="1" id="KW-0812">Transmembrane</keyword>
<evidence type="ECO:0000256" key="1">
    <source>
        <dbReference type="SAM" id="Phobius"/>
    </source>
</evidence>
<dbReference type="Proteomes" id="UP000485058">
    <property type="component" value="Unassembled WGS sequence"/>
</dbReference>
<sequence>MVLVNRAPYSALADTSVGLCRSGASLSSTQLQALSDLLLSGPLVARKAFMSASNGVMRFAYLRATASNTTSPAAALGGQFGNLSAWSRGRLRGTNMSLYLDAQDSLRYFNTLWRVRFAWPGNQAPQATLTDSTTQYVRMALSEAALAGLVSGLAQPQLFTPLNTSLRLTARLQQAMALDPSGTGVGSALVLAGIGLVALFLVRRAQRRSLLGQMQAPAAGPGTTLLITDIQDSTVIWETLPADVTDQAVKLHHEVIRRSSMEHRGYECCTEGDSFILAFHTPSDAARFAVAAQAALVLAPWPQQLYQLEVSG</sequence>
<feature type="transmembrane region" description="Helical" evidence="1">
    <location>
        <begin position="184"/>
        <end position="202"/>
    </location>
</feature>
<accession>A0A699YT34</accession>
<keyword evidence="1" id="KW-0472">Membrane</keyword>
<dbReference type="AlphaFoldDB" id="A0A699YT34"/>
<dbReference type="Gene3D" id="3.30.70.1230">
    <property type="entry name" value="Nucleotide cyclase"/>
    <property type="match status" value="1"/>
</dbReference>
<name>A0A699YT34_HAELA</name>
<gene>
    <name evidence="2" type="ORF">HaLaN_05347</name>
</gene>
<proteinExistence type="predicted"/>
<dbReference type="PANTHER" id="PTHR43081:SF1">
    <property type="entry name" value="ADENYLATE CYCLASE, TERMINAL-DIFFERENTIATION SPECIFIC"/>
    <property type="match status" value="1"/>
</dbReference>
<evidence type="ECO:0000313" key="3">
    <source>
        <dbReference type="Proteomes" id="UP000485058"/>
    </source>
</evidence>
<dbReference type="EMBL" id="BLLF01000286">
    <property type="protein sequence ID" value="GFH10096.1"/>
    <property type="molecule type" value="Genomic_DNA"/>
</dbReference>
<protein>
    <submittedName>
        <fullName evidence="2">Guanylate cyclase domain-containing protein</fullName>
    </submittedName>
</protein>
<keyword evidence="3" id="KW-1185">Reference proteome</keyword>
<reference evidence="2 3" key="1">
    <citation type="submission" date="2020-02" db="EMBL/GenBank/DDBJ databases">
        <title>Draft genome sequence of Haematococcus lacustris strain NIES-144.</title>
        <authorList>
            <person name="Morimoto D."/>
            <person name="Nakagawa S."/>
            <person name="Yoshida T."/>
            <person name="Sawayama S."/>
        </authorList>
    </citation>
    <scope>NUCLEOTIDE SEQUENCE [LARGE SCALE GENOMIC DNA]</scope>
    <source>
        <strain evidence="2 3">NIES-144</strain>
    </source>
</reference>
<dbReference type="InterPro" id="IPR029787">
    <property type="entry name" value="Nucleotide_cyclase"/>
</dbReference>
<evidence type="ECO:0000313" key="2">
    <source>
        <dbReference type="EMBL" id="GFH10096.1"/>
    </source>
</evidence>
<comment type="caution">
    <text evidence="2">The sequence shown here is derived from an EMBL/GenBank/DDBJ whole genome shotgun (WGS) entry which is preliminary data.</text>
</comment>
<dbReference type="InterPro" id="IPR050697">
    <property type="entry name" value="Adenylyl/Guanylyl_Cyclase_3/4"/>
</dbReference>
<organism evidence="2 3">
    <name type="scientific">Haematococcus lacustris</name>
    <name type="common">Green alga</name>
    <name type="synonym">Haematococcus pluvialis</name>
    <dbReference type="NCBI Taxonomy" id="44745"/>
    <lineage>
        <taxon>Eukaryota</taxon>
        <taxon>Viridiplantae</taxon>
        <taxon>Chlorophyta</taxon>
        <taxon>core chlorophytes</taxon>
        <taxon>Chlorophyceae</taxon>
        <taxon>CS clade</taxon>
        <taxon>Chlamydomonadales</taxon>
        <taxon>Haematococcaceae</taxon>
        <taxon>Haematococcus</taxon>
    </lineage>
</organism>
<keyword evidence="1" id="KW-1133">Transmembrane helix</keyword>